<feature type="transmembrane region" description="Helical" evidence="1">
    <location>
        <begin position="189"/>
        <end position="210"/>
    </location>
</feature>
<keyword evidence="1" id="KW-0472">Membrane</keyword>
<dbReference type="EMBL" id="FOHN01000001">
    <property type="protein sequence ID" value="SES61892.1"/>
    <property type="molecule type" value="Genomic_DNA"/>
</dbReference>
<keyword evidence="1" id="KW-0812">Transmembrane</keyword>
<evidence type="ECO:0000313" key="4">
    <source>
        <dbReference type="Proteomes" id="UP000199800"/>
    </source>
</evidence>
<feature type="transmembrane region" description="Helical" evidence="1">
    <location>
        <begin position="125"/>
        <end position="146"/>
    </location>
</feature>
<dbReference type="Proteomes" id="UP000199800">
    <property type="component" value="Unassembled WGS sequence"/>
</dbReference>
<dbReference type="RefSeq" id="WP_092474629.1">
    <property type="nucleotide sequence ID" value="NZ_FOHN01000001.1"/>
</dbReference>
<dbReference type="Pfam" id="PF14501">
    <property type="entry name" value="HATPase_c_5"/>
    <property type="match status" value="1"/>
</dbReference>
<dbReference type="InterPro" id="IPR032834">
    <property type="entry name" value="NatK-like_C"/>
</dbReference>
<feature type="transmembrane region" description="Helical" evidence="1">
    <location>
        <begin position="60"/>
        <end position="81"/>
    </location>
</feature>
<dbReference type="STRING" id="29364.SAMN04487772_1014"/>
<evidence type="ECO:0000313" key="3">
    <source>
        <dbReference type="EMBL" id="SES61892.1"/>
    </source>
</evidence>
<dbReference type="AlphaFoldDB" id="A0A1H9XZQ4"/>
<feature type="transmembrane region" description="Helical" evidence="1">
    <location>
        <begin position="88"/>
        <end position="113"/>
    </location>
</feature>
<feature type="domain" description="Sensor histidine kinase NatK-like C-terminal" evidence="2">
    <location>
        <begin position="319"/>
        <end position="402"/>
    </location>
</feature>
<proteinExistence type="predicted"/>
<gene>
    <name evidence="3" type="ORF">SAMN04487772_1014</name>
</gene>
<dbReference type="SUPFAM" id="SSF55874">
    <property type="entry name" value="ATPase domain of HSP90 chaperone/DNA topoisomerase II/histidine kinase"/>
    <property type="match status" value="1"/>
</dbReference>
<keyword evidence="4" id="KW-1185">Reference proteome</keyword>
<sequence length="428" mass="49710">MESIIEIFLSGLIDPIIWIKSMSTLGCNKSKVKYYGAFGGYYLLLVGRDLVGRYCEMQKIHGYLGAVLAVYILVSSFFLFGEGLYEKVISICIFFGALFASELIATELCMALTHKDIDSLMHDQWLSLSCFVIIKTLQMLMCYWLFRSKKRVNYFYRNKEKISVIMLLAIMLSNLLMKRYIDKLSTDAILLFQMIEIFLQWYILSSLFVFKKKEKTVWELSQEVNCNLEREELVNEIKRFQHNYSQNGLIMKNMLYYKKYDELGKYMEEVFKDVEKAELLFNHPNAAVRILISELIQLAKDMKILFSVHVLVKEFGMEDEDICSIFQNLVKNAFEAALRVPHYNKHVSLQVLDTDDGYEIRCINDCIGAVDFGKTGKRNKKIHGFGVGIVDKIVADHYGIIQREYVKIDNEEMGHVVVSIQFCLLKKS</sequence>
<feature type="transmembrane region" description="Helical" evidence="1">
    <location>
        <begin position="158"/>
        <end position="177"/>
    </location>
</feature>
<dbReference type="OrthoDB" id="9813149at2"/>
<dbReference type="InterPro" id="IPR036890">
    <property type="entry name" value="HATPase_C_sf"/>
</dbReference>
<reference evidence="3 4" key="1">
    <citation type="submission" date="2016-10" db="EMBL/GenBank/DDBJ databases">
        <authorList>
            <person name="de Groot N.N."/>
        </authorList>
    </citation>
    <scope>NUCLEOTIDE SEQUENCE [LARGE SCALE GENOMIC DNA]</scope>
    <source>
        <strain evidence="3 4">DSM 1801</strain>
    </source>
</reference>
<evidence type="ECO:0000256" key="1">
    <source>
        <dbReference type="SAM" id="Phobius"/>
    </source>
</evidence>
<protein>
    <submittedName>
        <fullName evidence="3">GHKL domain-containing protein</fullName>
    </submittedName>
</protein>
<dbReference type="Gene3D" id="3.30.565.10">
    <property type="entry name" value="Histidine kinase-like ATPase, C-terminal domain"/>
    <property type="match status" value="1"/>
</dbReference>
<organism evidence="3 4">
    <name type="scientific">[Clostridium] polysaccharolyticum</name>
    <dbReference type="NCBI Taxonomy" id="29364"/>
    <lineage>
        <taxon>Bacteria</taxon>
        <taxon>Bacillati</taxon>
        <taxon>Bacillota</taxon>
        <taxon>Clostridia</taxon>
        <taxon>Lachnospirales</taxon>
        <taxon>Lachnospiraceae</taxon>
    </lineage>
</organism>
<accession>A0A1H9XZQ4</accession>
<keyword evidence="1" id="KW-1133">Transmembrane helix</keyword>
<evidence type="ECO:0000259" key="2">
    <source>
        <dbReference type="Pfam" id="PF14501"/>
    </source>
</evidence>
<name>A0A1H9XZQ4_9FIRM</name>